<feature type="region of interest" description="Disordered" evidence="2">
    <location>
        <begin position="122"/>
        <end position="170"/>
    </location>
</feature>
<dbReference type="GO" id="GO:0005524">
    <property type="term" value="F:ATP binding"/>
    <property type="evidence" value="ECO:0007669"/>
    <property type="project" value="UniProtKB-KW"/>
</dbReference>
<evidence type="ECO:0000313" key="4">
    <source>
        <dbReference type="EMBL" id="RFU43467.1"/>
    </source>
</evidence>
<dbReference type="Proteomes" id="UP000261811">
    <property type="component" value="Unassembled WGS sequence"/>
</dbReference>
<proteinExistence type="predicted"/>
<evidence type="ECO:0000256" key="1">
    <source>
        <dbReference type="ARBA" id="ARBA00022527"/>
    </source>
</evidence>
<dbReference type="PANTHER" id="PTHR35526:SF3">
    <property type="entry name" value="ANTI-SIGMA-F FACTOR RSBW"/>
    <property type="match status" value="1"/>
</dbReference>
<name>A0A372JTY6_9ACTN</name>
<comment type="caution">
    <text evidence="4">The sequence shown here is derived from an EMBL/GenBank/DDBJ whole genome shotgun (WGS) entry which is preliminary data.</text>
</comment>
<keyword evidence="1" id="KW-0418">Kinase</keyword>
<dbReference type="InterPro" id="IPR050267">
    <property type="entry name" value="Anti-sigma-factor_SerPK"/>
</dbReference>
<keyword evidence="1" id="KW-0808">Transferase</keyword>
<sequence length="235" mass="24157">MDMKFSLALPREALSIPVVRRVVGDALRGLGVSEDCVSDILVATSEACTNVVQHARDSADYEVVGHVADGVCLLSVLDRGTGGRTAAPASAQPAQPAQPVPVVAAGLPGLAVEARTAEVPAPAGASASFDPPAAGAACEPPAGSASLEASGFEASGPFDAPGHFDGGRFDASGPFAPSALRESGRGLRIMRALVDELSIHSAPDRGTVVQMHKRLTWRDEALIRRLEHRLARSAG</sequence>
<gene>
    <name evidence="4" type="ORF">DZF91_00925</name>
</gene>
<reference evidence="4 5" key="1">
    <citation type="submission" date="2018-08" db="EMBL/GenBank/DDBJ databases">
        <title>Actinomadura jelena sp. nov., a novel Actinomycete isolated from soil in Chad.</title>
        <authorList>
            <person name="Shi L."/>
        </authorList>
    </citation>
    <scope>NUCLEOTIDE SEQUENCE [LARGE SCALE GENOMIC DNA]</scope>
    <source>
        <strain evidence="4 5">NEAU-G17</strain>
    </source>
</reference>
<keyword evidence="5" id="KW-1185">Reference proteome</keyword>
<dbReference type="InterPro" id="IPR036890">
    <property type="entry name" value="HATPase_C_sf"/>
</dbReference>
<dbReference type="CDD" id="cd16936">
    <property type="entry name" value="HATPase_RsbW-like"/>
    <property type="match status" value="1"/>
</dbReference>
<dbReference type="GO" id="GO:0004674">
    <property type="term" value="F:protein serine/threonine kinase activity"/>
    <property type="evidence" value="ECO:0007669"/>
    <property type="project" value="UniProtKB-KW"/>
</dbReference>
<evidence type="ECO:0000259" key="3">
    <source>
        <dbReference type="Pfam" id="PF13581"/>
    </source>
</evidence>
<protein>
    <submittedName>
        <fullName evidence="4">ATP-binding protein</fullName>
    </submittedName>
</protein>
<dbReference type="EMBL" id="QURH01000013">
    <property type="protein sequence ID" value="RFU43467.1"/>
    <property type="molecule type" value="Genomic_DNA"/>
</dbReference>
<keyword evidence="1" id="KW-0723">Serine/threonine-protein kinase</keyword>
<dbReference type="Gene3D" id="3.30.565.10">
    <property type="entry name" value="Histidine kinase-like ATPase, C-terminal domain"/>
    <property type="match status" value="2"/>
</dbReference>
<evidence type="ECO:0000256" key="2">
    <source>
        <dbReference type="SAM" id="MobiDB-lite"/>
    </source>
</evidence>
<dbReference type="InterPro" id="IPR003594">
    <property type="entry name" value="HATPase_dom"/>
</dbReference>
<organism evidence="4 5">
    <name type="scientific">Actinomadura logoneensis</name>
    <dbReference type="NCBI Taxonomy" id="2293572"/>
    <lineage>
        <taxon>Bacteria</taxon>
        <taxon>Bacillati</taxon>
        <taxon>Actinomycetota</taxon>
        <taxon>Actinomycetes</taxon>
        <taxon>Streptosporangiales</taxon>
        <taxon>Thermomonosporaceae</taxon>
        <taxon>Actinomadura</taxon>
    </lineage>
</organism>
<feature type="compositionally biased region" description="Low complexity" evidence="2">
    <location>
        <begin position="131"/>
        <end position="146"/>
    </location>
</feature>
<feature type="domain" description="Histidine kinase/HSP90-like ATPase" evidence="3">
    <location>
        <begin position="15"/>
        <end position="89"/>
    </location>
</feature>
<keyword evidence="4" id="KW-0067">ATP-binding</keyword>
<accession>A0A372JTY6</accession>
<dbReference type="PANTHER" id="PTHR35526">
    <property type="entry name" value="ANTI-SIGMA-F FACTOR RSBW-RELATED"/>
    <property type="match status" value="1"/>
</dbReference>
<keyword evidence="4" id="KW-0547">Nucleotide-binding</keyword>
<dbReference type="Pfam" id="PF13581">
    <property type="entry name" value="HATPase_c_2"/>
    <property type="match status" value="1"/>
</dbReference>
<dbReference type="AlphaFoldDB" id="A0A372JTY6"/>
<evidence type="ECO:0000313" key="5">
    <source>
        <dbReference type="Proteomes" id="UP000261811"/>
    </source>
</evidence>